<evidence type="ECO:0000313" key="2">
    <source>
        <dbReference type="EMBL" id="MCK7612158.1"/>
    </source>
</evidence>
<comment type="caution">
    <text evidence="2">The sequence shown here is derived from an EMBL/GenBank/DDBJ whole genome shotgun (WGS) entry which is preliminary data.</text>
</comment>
<evidence type="ECO:0000256" key="1">
    <source>
        <dbReference type="SAM" id="SignalP"/>
    </source>
</evidence>
<dbReference type="RefSeq" id="WP_248153106.1">
    <property type="nucleotide sequence ID" value="NZ_JALNMJ010000004.1"/>
</dbReference>
<proteinExistence type="predicted"/>
<sequence length="181" mass="19235">MFKLLATLFFLICLTPPLMAAAEAPHGAFKVVNTEGFVQEDGRRTPLPVDTAIATVSIVHQENGGLSLTVNGTQIDLFPLENGLAALQWNADGTSLLHAVDIQAFQDKANSKDVPAWGADLAWPGMGMVRLVLLPLGANAYTGFLISHPGSKTVVRQMEFRKAFGPANRPAPGAEAENKGS</sequence>
<dbReference type="Proteomes" id="UP001431221">
    <property type="component" value="Unassembled WGS sequence"/>
</dbReference>
<gene>
    <name evidence="2" type="ORF">M0H32_08300</name>
</gene>
<organism evidence="2 3">
    <name type="scientific">Roseibium sediminicola</name>
    <dbReference type="NCBI Taxonomy" id="2933272"/>
    <lineage>
        <taxon>Bacteria</taxon>
        <taxon>Pseudomonadati</taxon>
        <taxon>Pseudomonadota</taxon>
        <taxon>Alphaproteobacteria</taxon>
        <taxon>Hyphomicrobiales</taxon>
        <taxon>Stappiaceae</taxon>
        <taxon>Roseibium</taxon>
    </lineage>
</organism>
<feature type="signal peptide" evidence="1">
    <location>
        <begin position="1"/>
        <end position="20"/>
    </location>
</feature>
<accession>A0ABT0GRT8</accession>
<reference evidence="2" key="1">
    <citation type="submission" date="2022-04" db="EMBL/GenBank/DDBJ databases">
        <title>Roseibium sp. CAU 1639 isolated from mud.</title>
        <authorList>
            <person name="Kim W."/>
        </authorList>
    </citation>
    <scope>NUCLEOTIDE SEQUENCE</scope>
    <source>
        <strain evidence="2">CAU 1639</strain>
    </source>
</reference>
<evidence type="ECO:0000313" key="3">
    <source>
        <dbReference type="Proteomes" id="UP001431221"/>
    </source>
</evidence>
<name>A0ABT0GRT8_9HYPH</name>
<keyword evidence="1" id="KW-0732">Signal</keyword>
<evidence type="ECO:0008006" key="4">
    <source>
        <dbReference type="Google" id="ProtNLM"/>
    </source>
</evidence>
<feature type="chain" id="PRO_5046505802" description="Copper(I)-binding protein" evidence="1">
    <location>
        <begin position="21"/>
        <end position="181"/>
    </location>
</feature>
<dbReference type="EMBL" id="JALNMJ010000004">
    <property type="protein sequence ID" value="MCK7612158.1"/>
    <property type="molecule type" value="Genomic_DNA"/>
</dbReference>
<protein>
    <recommendedName>
        <fullName evidence="4">Copper(I)-binding protein</fullName>
    </recommendedName>
</protein>
<keyword evidence="3" id="KW-1185">Reference proteome</keyword>